<feature type="transmembrane region" description="Helical" evidence="21">
    <location>
        <begin position="244"/>
        <end position="267"/>
    </location>
</feature>
<evidence type="ECO:0000256" key="5">
    <source>
        <dbReference type="ARBA" id="ARBA00022692"/>
    </source>
</evidence>
<dbReference type="InterPro" id="IPR017452">
    <property type="entry name" value="GPCR_Rhodpsn_7TM"/>
</dbReference>
<sequence length="347" mass="37780">MNGTEGADFYVPVSNASGVVRSPYEHTQYYLAESWVFGLLATYTCFLTATAVCGNLLMLRVTVEHEELRTPVNYILLNLAVANIAAATCGYPAAALSAFGGYLYLGQAGCNFEGFYCTLGGQVSLWSLAALLGERALVARRPAVKRRVRRRLAVGGVGVAWLMAFSAALPPLLEISRYIPEGLQCSCGVDVYTNKPGLENEAYVLYLFTLHLAVPLSAIAVCSVPSVLVLLTQQEEEEGETTRTALTLTAVFLACWTPYAATTWHVFTHHGDAFSPVALTITAFLAKSSVLWGPLICICMCKRFRKCARRTVHKLRTGKELEDEVGSASKDFGTTTIFTHCLIPDYC</sequence>
<keyword evidence="12 21" id="KW-0675">Receptor</keyword>
<keyword evidence="2 21" id="KW-0600">Photoreceptor protein</keyword>
<keyword evidence="16" id="KW-0479">Metal-binding</keyword>
<keyword evidence="7 21" id="KW-1133">Transmembrane helix</keyword>
<evidence type="ECO:0000256" key="9">
    <source>
        <dbReference type="ARBA" id="ARBA00023040"/>
    </source>
</evidence>
<dbReference type="Gene3D" id="1.20.1070.10">
    <property type="entry name" value="Rhodopsin 7-helix transmembrane proteins"/>
    <property type="match status" value="1"/>
</dbReference>
<evidence type="ECO:0000256" key="19">
    <source>
        <dbReference type="PIRSR" id="PIRSR600732-4"/>
    </source>
</evidence>
<dbReference type="AlphaFoldDB" id="A0AAY5F3E2"/>
<protein>
    <recommendedName>
        <fullName evidence="21">Rhodopsin</fullName>
    </recommendedName>
</protein>
<keyword evidence="24" id="KW-1185">Reference proteome</keyword>
<evidence type="ECO:0000256" key="4">
    <source>
        <dbReference type="ARBA" id="ARBA00022606"/>
    </source>
</evidence>
<dbReference type="InterPro" id="IPR037114">
    <property type="entry name" value="Rhodopsin_N_sf"/>
</dbReference>
<feature type="transmembrane region" description="Helical" evidence="21">
    <location>
        <begin position="203"/>
        <end position="232"/>
    </location>
</feature>
<feature type="transmembrane region" description="Helical" evidence="21">
    <location>
        <begin position="273"/>
        <end position="301"/>
    </location>
</feature>
<dbReference type="PANTHER" id="PTHR24240">
    <property type="entry name" value="OPSIN"/>
    <property type="match status" value="1"/>
</dbReference>
<dbReference type="GO" id="GO:0046872">
    <property type="term" value="F:metal ion binding"/>
    <property type="evidence" value="ECO:0007669"/>
    <property type="project" value="UniProtKB-KW"/>
</dbReference>
<name>A0AAY5F3E2_ELEEL</name>
<evidence type="ECO:0000256" key="20">
    <source>
        <dbReference type="PIRSR" id="PIRSR600732-50"/>
    </source>
</evidence>
<feature type="transmembrane region" description="Helical" evidence="21">
    <location>
        <begin position="152"/>
        <end position="173"/>
    </location>
</feature>
<dbReference type="Gene3D" id="4.10.840.10">
    <property type="entry name" value="Rhodopsin, N-terminal domain"/>
    <property type="match status" value="1"/>
</dbReference>
<dbReference type="GeneTree" id="ENSGT01030000234549"/>
<evidence type="ECO:0000256" key="2">
    <source>
        <dbReference type="ARBA" id="ARBA00022543"/>
    </source>
</evidence>
<feature type="domain" description="G-protein coupled receptors family 1 profile" evidence="22">
    <location>
        <begin position="54"/>
        <end position="297"/>
    </location>
</feature>
<evidence type="ECO:0000256" key="14">
    <source>
        <dbReference type="ARBA" id="ARBA00023224"/>
    </source>
</evidence>
<feature type="modified residue" description="N6-(retinylidene)lysine" evidence="20">
    <location>
        <position position="287"/>
    </location>
</feature>
<evidence type="ECO:0000256" key="8">
    <source>
        <dbReference type="ARBA" id="ARBA00022991"/>
    </source>
</evidence>
<keyword evidence="9 21" id="KW-0297">G-protein coupled receptor</keyword>
<keyword evidence="8 20" id="KW-0157">Chromophore</keyword>
<evidence type="ECO:0000256" key="7">
    <source>
        <dbReference type="ARBA" id="ARBA00022989"/>
    </source>
</evidence>
<keyword evidence="14 21" id="KW-0807">Transducer</keyword>
<feature type="transmembrane region" description="Helical" evidence="21">
    <location>
        <begin position="35"/>
        <end position="59"/>
    </location>
</feature>
<evidence type="ECO:0000256" key="18">
    <source>
        <dbReference type="PIRSR" id="PIRSR600732-3"/>
    </source>
</evidence>
<feature type="site" description="Plays an important role in the conformation switch to the active conformation" evidence="17">
    <location>
        <position position="113"/>
    </location>
</feature>
<dbReference type="GO" id="GO:0016020">
    <property type="term" value="C:membrane"/>
    <property type="evidence" value="ECO:0007669"/>
    <property type="project" value="UniProtKB-SubCell"/>
</dbReference>
<keyword evidence="6 20" id="KW-0681">Retinal protein</keyword>
<keyword evidence="3" id="KW-0597">Phosphoprotein</keyword>
<evidence type="ECO:0000256" key="15">
    <source>
        <dbReference type="ARBA" id="ARBA00023305"/>
    </source>
</evidence>
<dbReference type="InterPro" id="IPR000732">
    <property type="entry name" value="Rhodopsin"/>
</dbReference>
<feature type="transmembrane region" description="Helical" evidence="21">
    <location>
        <begin position="113"/>
        <end position="132"/>
    </location>
</feature>
<dbReference type="Pfam" id="PF00001">
    <property type="entry name" value="7tm_1"/>
    <property type="match status" value="1"/>
</dbReference>
<reference evidence="23 24" key="1">
    <citation type="submission" date="2020-05" db="EMBL/GenBank/DDBJ databases">
        <title>Electrophorus electricus (electric eel) genome, fEleEle1, primary haplotype.</title>
        <authorList>
            <person name="Myers G."/>
            <person name="Meyer A."/>
            <person name="Fedrigo O."/>
            <person name="Formenti G."/>
            <person name="Rhie A."/>
            <person name="Tracey A."/>
            <person name="Sims Y."/>
            <person name="Jarvis E.D."/>
        </authorList>
    </citation>
    <scope>NUCLEOTIDE SEQUENCE [LARGE SCALE GENOMIC DNA]</scope>
</reference>
<reference evidence="23" key="2">
    <citation type="submission" date="2025-08" db="UniProtKB">
        <authorList>
            <consortium name="Ensembl"/>
        </authorList>
    </citation>
    <scope>IDENTIFICATION</scope>
</reference>
<dbReference type="Pfam" id="PF10413">
    <property type="entry name" value="Rhodopsin_N"/>
    <property type="match status" value="1"/>
</dbReference>
<proteinExistence type="inferred from homology"/>
<dbReference type="PROSITE" id="PS50262">
    <property type="entry name" value="G_PROTEIN_RECEP_F1_2"/>
    <property type="match status" value="1"/>
</dbReference>
<dbReference type="Ensembl" id="ENSEEET00000053481.1">
    <property type="protein sequence ID" value="ENSEEEP00000063578.1"/>
    <property type="gene ID" value="ENSEEEG00000025010.1"/>
</dbReference>
<feature type="binding site" evidence="16">
    <location>
        <position position="201"/>
    </location>
    <ligand>
        <name>Zn(2+)</name>
        <dbReference type="ChEBI" id="CHEBI:29105"/>
    </ligand>
</feature>
<keyword evidence="10 21" id="KW-0472">Membrane</keyword>
<dbReference type="InterPro" id="IPR050125">
    <property type="entry name" value="GPCR_opsins"/>
</dbReference>
<feature type="disulfide bond" evidence="18">
    <location>
        <begin position="110"/>
        <end position="187"/>
    </location>
</feature>
<dbReference type="GO" id="GO:0004930">
    <property type="term" value="F:G protein-coupled receptor activity"/>
    <property type="evidence" value="ECO:0007669"/>
    <property type="project" value="UniProtKB-KW"/>
</dbReference>
<evidence type="ECO:0000256" key="16">
    <source>
        <dbReference type="PIRSR" id="PIRSR600732-1"/>
    </source>
</evidence>
<dbReference type="SUPFAM" id="SSF81321">
    <property type="entry name" value="Family A G protein-coupled receptor-like"/>
    <property type="match status" value="1"/>
</dbReference>
<evidence type="ECO:0000256" key="6">
    <source>
        <dbReference type="ARBA" id="ARBA00022925"/>
    </source>
</evidence>
<comment type="similarity">
    <text evidence="21">Belongs to the G-protein coupled receptor 1 family. Opsin subfamily.</text>
</comment>
<evidence type="ECO:0000256" key="11">
    <source>
        <dbReference type="ARBA" id="ARBA00023157"/>
    </source>
</evidence>
<feature type="glycosylation site" description="N-linked (GlcNAc...) asparagine" evidence="19">
    <location>
        <position position="2"/>
    </location>
</feature>
<evidence type="ECO:0000259" key="22">
    <source>
        <dbReference type="PROSITE" id="PS50262"/>
    </source>
</evidence>
<keyword evidence="5 21" id="KW-0812">Transmembrane</keyword>
<evidence type="ECO:0000256" key="13">
    <source>
        <dbReference type="ARBA" id="ARBA00023180"/>
    </source>
</evidence>
<accession>A0AAY5F3E2</accession>
<evidence type="ECO:0000256" key="21">
    <source>
        <dbReference type="RuleBase" id="RU004951"/>
    </source>
</evidence>
<comment type="PTM">
    <text evidence="20">Contains one covalently linked retinal chromophore.</text>
</comment>
<evidence type="ECO:0000256" key="3">
    <source>
        <dbReference type="ARBA" id="ARBA00022553"/>
    </source>
</evidence>
<dbReference type="InterPro" id="IPR019477">
    <property type="entry name" value="Rhodopsin_N"/>
</dbReference>
<evidence type="ECO:0000256" key="12">
    <source>
        <dbReference type="ARBA" id="ARBA00023170"/>
    </source>
</evidence>
<evidence type="ECO:0000256" key="10">
    <source>
        <dbReference type="ARBA" id="ARBA00023136"/>
    </source>
</evidence>
<dbReference type="PRINTS" id="PR00579">
    <property type="entry name" value="RHODOPSIN"/>
</dbReference>
<keyword evidence="11 18" id="KW-1015">Disulfide bond</keyword>
<keyword evidence="16" id="KW-0862">Zinc</keyword>
<evidence type="ECO:0000256" key="17">
    <source>
        <dbReference type="PIRSR" id="PIRSR600732-2"/>
    </source>
</evidence>
<dbReference type="InterPro" id="IPR001760">
    <property type="entry name" value="Opsin"/>
</dbReference>
<dbReference type="PRINTS" id="PR00238">
    <property type="entry name" value="OPSIN"/>
</dbReference>
<dbReference type="GO" id="GO:0009881">
    <property type="term" value="F:photoreceptor activity"/>
    <property type="evidence" value="ECO:0007669"/>
    <property type="project" value="UniProtKB-KW"/>
</dbReference>
<dbReference type="PRINTS" id="PR00237">
    <property type="entry name" value="GPCRRHODOPSN"/>
</dbReference>
<evidence type="ECO:0000313" key="23">
    <source>
        <dbReference type="Ensembl" id="ENSEEEP00000063578.1"/>
    </source>
</evidence>
<evidence type="ECO:0000256" key="1">
    <source>
        <dbReference type="ARBA" id="ARBA00004141"/>
    </source>
</evidence>
<gene>
    <name evidence="23" type="primary">LOC113580743</name>
</gene>
<reference evidence="23" key="3">
    <citation type="submission" date="2025-09" db="UniProtKB">
        <authorList>
            <consortium name="Ensembl"/>
        </authorList>
    </citation>
    <scope>IDENTIFICATION</scope>
</reference>
<dbReference type="InterPro" id="IPR000276">
    <property type="entry name" value="GPCR_Rhodpsn"/>
</dbReference>
<keyword evidence="15" id="KW-0844">Vision</keyword>
<organism evidence="23 24">
    <name type="scientific">Electrophorus electricus</name>
    <name type="common">Electric eel</name>
    <name type="synonym">Gymnotus electricus</name>
    <dbReference type="NCBI Taxonomy" id="8005"/>
    <lineage>
        <taxon>Eukaryota</taxon>
        <taxon>Metazoa</taxon>
        <taxon>Chordata</taxon>
        <taxon>Craniata</taxon>
        <taxon>Vertebrata</taxon>
        <taxon>Euteleostomi</taxon>
        <taxon>Actinopterygii</taxon>
        <taxon>Neopterygii</taxon>
        <taxon>Teleostei</taxon>
        <taxon>Ostariophysi</taxon>
        <taxon>Gymnotiformes</taxon>
        <taxon>Gymnotoidei</taxon>
        <taxon>Gymnotidae</taxon>
        <taxon>Electrophorus</taxon>
    </lineage>
</organism>
<dbReference type="Proteomes" id="UP000314983">
    <property type="component" value="Chromosome 20"/>
</dbReference>
<keyword evidence="13 19" id="KW-0325">Glycoprotein</keyword>
<feature type="transmembrane region" description="Helical" evidence="21">
    <location>
        <begin position="71"/>
        <end position="93"/>
    </location>
</feature>
<evidence type="ECO:0000313" key="24">
    <source>
        <dbReference type="Proteomes" id="UP000314983"/>
    </source>
</evidence>
<dbReference type="GO" id="GO:0007601">
    <property type="term" value="P:visual perception"/>
    <property type="evidence" value="ECO:0007669"/>
    <property type="project" value="UniProtKB-KW"/>
</dbReference>
<dbReference type="GO" id="GO:0007602">
    <property type="term" value="P:phototransduction"/>
    <property type="evidence" value="ECO:0007669"/>
    <property type="project" value="UniProtKB-KW"/>
</dbReference>
<keyword evidence="4 21" id="KW-0716">Sensory transduction</keyword>
<comment type="subcellular location">
    <subcellularLocation>
        <location evidence="1 21">Membrane</location>
        <topology evidence="1 21">Multi-pass membrane protein</topology>
    </subcellularLocation>
</comment>